<dbReference type="PROSITE" id="PS00958">
    <property type="entry name" value="TRANSALDOLASE_2"/>
    <property type="match status" value="1"/>
</dbReference>
<dbReference type="CDD" id="cd00955">
    <property type="entry name" value="Transaldolase_like"/>
    <property type="match status" value="1"/>
</dbReference>
<evidence type="ECO:0000256" key="8">
    <source>
        <dbReference type="ARBA" id="ARBA00022679"/>
    </source>
</evidence>
<evidence type="ECO:0000256" key="11">
    <source>
        <dbReference type="ARBA" id="ARBA00048810"/>
    </source>
</evidence>
<dbReference type="InterPro" id="IPR001585">
    <property type="entry name" value="TAL/FSA"/>
</dbReference>
<keyword evidence="10 12" id="KW-0704">Schiff base</keyword>
<dbReference type="NCBIfam" id="TIGR00876">
    <property type="entry name" value="tal_mycobact"/>
    <property type="match status" value="1"/>
</dbReference>
<evidence type="ECO:0000256" key="1">
    <source>
        <dbReference type="ARBA" id="ARBA00003518"/>
    </source>
</evidence>
<comment type="caution">
    <text evidence="13">The sequence shown here is derived from an EMBL/GenBank/DDBJ whole genome shotgun (WGS) entry which is preliminary data.</text>
</comment>
<reference evidence="13" key="1">
    <citation type="submission" date="2022-02" db="EMBL/GenBank/DDBJ databases">
        <title>Corynebacterium sp. from urogenital microbiome.</title>
        <authorList>
            <person name="Cappelli E.A."/>
            <person name="Ribeiro T.G."/>
            <person name="Peixe L."/>
        </authorList>
    </citation>
    <scope>NUCLEOTIDE SEQUENCE</scope>
    <source>
        <strain evidence="13">C8Ua_174</strain>
    </source>
</reference>
<dbReference type="GO" id="GO:0005737">
    <property type="term" value="C:cytoplasm"/>
    <property type="evidence" value="ECO:0007669"/>
    <property type="project" value="UniProtKB-SubCell"/>
</dbReference>
<evidence type="ECO:0000256" key="7">
    <source>
        <dbReference type="ARBA" id="ARBA00022490"/>
    </source>
</evidence>
<feature type="active site" description="Schiff-base intermediate with substrate" evidence="12">
    <location>
        <position position="142"/>
    </location>
</feature>
<accession>A0A9X3LJA5</accession>
<dbReference type="Pfam" id="PF00923">
    <property type="entry name" value="TAL_FSA"/>
    <property type="match status" value="1"/>
</dbReference>
<sequence length="370" mass="39607">MSTPANIDALAQAGTSVWLDDLSRDRLRTGNLAEVIENKGVVGVTTNPAIFANAMSQGTAYDEQLRELAAAGTPADSAVFEMAADDVAAACDVFLPIYEKTDGVDGRVSLEVDPRLANEREATVTQAKELAAKVGRENLMIKIPATQECLPAITDVLAEGISVNVTLIFSVSRYIQVMEAFIAGIARAAEAGKDLTKIHSVASFFVSRVDTEIDKRLDGIGTDEAKQIKGKAGVANAQLAYAAFEERLLNNPDWTALADKGAHVQRPLWASTSVKNPEYPDTLYVTELAGPRTVNTMPENTLDATIDHGEIRGDSLSGTAEDAREVFARLDAVGVNLAEVWAVLEDEGVEKFVASWNELLGTLSAQLEAK</sequence>
<evidence type="ECO:0000256" key="2">
    <source>
        <dbReference type="ARBA" id="ARBA00004496"/>
    </source>
</evidence>
<dbReference type="EC" id="2.2.1.2" evidence="5 12"/>
<keyword evidence="14" id="KW-1185">Reference proteome</keyword>
<keyword evidence="9 12" id="KW-0570">Pentose shunt</keyword>
<dbReference type="InterPro" id="IPR004732">
    <property type="entry name" value="Transaldolase_2"/>
</dbReference>
<comment type="function">
    <text evidence="1 12">Transaldolase is important for the balance of metabolites in the pentose-phosphate pathway.</text>
</comment>
<dbReference type="PIRSF" id="PIRSF036915">
    <property type="entry name" value="Trnald_Bac_Plnt"/>
    <property type="match status" value="1"/>
</dbReference>
<dbReference type="Proteomes" id="UP001146469">
    <property type="component" value="Unassembled WGS sequence"/>
</dbReference>
<organism evidence="13 14">
    <name type="scientific">Corynebacterium evansiae</name>
    <dbReference type="NCBI Taxonomy" id="2913499"/>
    <lineage>
        <taxon>Bacteria</taxon>
        <taxon>Bacillati</taxon>
        <taxon>Actinomycetota</taxon>
        <taxon>Actinomycetes</taxon>
        <taxon>Mycobacteriales</taxon>
        <taxon>Corynebacteriaceae</taxon>
        <taxon>Corynebacterium</taxon>
    </lineage>
</organism>
<comment type="pathway">
    <text evidence="3 12">Carbohydrate degradation; pentose phosphate pathway; D-glyceraldehyde 3-phosphate and beta-D-fructose 6-phosphate from D-ribose 5-phosphate and D-xylulose 5-phosphate (non-oxidative stage): step 2/3.</text>
</comment>
<evidence type="ECO:0000313" key="13">
    <source>
        <dbReference type="EMBL" id="MCZ9289076.1"/>
    </source>
</evidence>
<comment type="subcellular location">
    <subcellularLocation>
        <location evidence="2 12">Cytoplasm</location>
    </subcellularLocation>
</comment>
<dbReference type="PANTHER" id="PTHR10683">
    <property type="entry name" value="TRANSALDOLASE"/>
    <property type="match status" value="1"/>
</dbReference>
<dbReference type="HAMAP" id="MF_00493">
    <property type="entry name" value="Transaldolase_2"/>
    <property type="match status" value="1"/>
</dbReference>
<keyword evidence="7 12" id="KW-0963">Cytoplasm</keyword>
<gene>
    <name evidence="12 13" type="primary">tal</name>
    <name evidence="13" type="ORF">L8V00_02465</name>
</gene>
<name>A0A9X3LJA5_9CORY</name>
<dbReference type="GO" id="GO:0006098">
    <property type="term" value="P:pentose-phosphate shunt"/>
    <property type="evidence" value="ECO:0007669"/>
    <property type="project" value="UniProtKB-UniRule"/>
</dbReference>
<protein>
    <recommendedName>
        <fullName evidence="6 12">Transaldolase</fullName>
        <ecNumber evidence="5 12">2.2.1.2</ecNumber>
    </recommendedName>
</protein>
<dbReference type="NCBIfam" id="NF002881">
    <property type="entry name" value="PRK03343.1"/>
    <property type="match status" value="1"/>
</dbReference>
<evidence type="ECO:0000313" key="14">
    <source>
        <dbReference type="Proteomes" id="UP001146469"/>
    </source>
</evidence>
<dbReference type="GO" id="GO:0005975">
    <property type="term" value="P:carbohydrate metabolic process"/>
    <property type="evidence" value="ECO:0007669"/>
    <property type="project" value="InterPro"/>
</dbReference>
<evidence type="ECO:0000256" key="12">
    <source>
        <dbReference type="HAMAP-Rule" id="MF_00493"/>
    </source>
</evidence>
<proteinExistence type="inferred from homology"/>
<dbReference type="PANTHER" id="PTHR10683:SF31">
    <property type="entry name" value="TRANSALDOLASE"/>
    <property type="match status" value="1"/>
</dbReference>
<comment type="catalytic activity">
    <reaction evidence="11 12">
        <text>D-sedoheptulose 7-phosphate + D-glyceraldehyde 3-phosphate = D-erythrose 4-phosphate + beta-D-fructose 6-phosphate</text>
        <dbReference type="Rhea" id="RHEA:17053"/>
        <dbReference type="ChEBI" id="CHEBI:16897"/>
        <dbReference type="ChEBI" id="CHEBI:57483"/>
        <dbReference type="ChEBI" id="CHEBI:57634"/>
        <dbReference type="ChEBI" id="CHEBI:59776"/>
        <dbReference type="EC" id="2.2.1.2"/>
    </reaction>
</comment>
<evidence type="ECO:0000256" key="5">
    <source>
        <dbReference type="ARBA" id="ARBA00013151"/>
    </source>
</evidence>
<evidence type="ECO:0000256" key="10">
    <source>
        <dbReference type="ARBA" id="ARBA00023270"/>
    </source>
</evidence>
<dbReference type="RefSeq" id="WP_269944136.1">
    <property type="nucleotide sequence ID" value="NZ_JAKMUT010000002.1"/>
</dbReference>
<dbReference type="InterPro" id="IPR013785">
    <property type="entry name" value="Aldolase_TIM"/>
</dbReference>
<comment type="similarity">
    <text evidence="4 12">Belongs to the transaldolase family. Type 2 subfamily.</text>
</comment>
<dbReference type="EMBL" id="JAKMUT010000002">
    <property type="protein sequence ID" value="MCZ9289076.1"/>
    <property type="molecule type" value="Genomic_DNA"/>
</dbReference>
<evidence type="ECO:0000256" key="4">
    <source>
        <dbReference type="ARBA" id="ARBA00008426"/>
    </source>
</evidence>
<dbReference type="GO" id="GO:0004801">
    <property type="term" value="F:transaldolase activity"/>
    <property type="evidence" value="ECO:0007669"/>
    <property type="project" value="UniProtKB-UniRule"/>
</dbReference>
<keyword evidence="8 12" id="KW-0808">Transferase</keyword>
<dbReference type="PROSITE" id="PS01054">
    <property type="entry name" value="TRANSALDOLASE_1"/>
    <property type="match status" value="1"/>
</dbReference>
<evidence type="ECO:0000256" key="9">
    <source>
        <dbReference type="ARBA" id="ARBA00023126"/>
    </source>
</evidence>
<dbReference type="AlphaFoldDB" id="A0A9X3LJA5"/>
<evidence type="ECO:0000256" key="3">
    <source>
        <dbReference type="ARBA" id="ARBA00004857"/>
    </source>
</evidence>
<dbReference type="InterPro" id="IPR018225">
    <property type="entry name" value="Transaldolase_AS"/>
</dbReference>
<dbReference type="Gene3D" id="3.20.20.70">
    <property type="entry name" value="Aldolase class I"/>
    <property type="match status" value="1"/>
</dbReference>
<dbReference type="SUPFAM" id="SSF51569">
    <property type="entry name" value="Aldolase"/>
    <property type="match status" value="1"/>
</dbReference>
<evidence type="ECO:0000256" key="6">
    <source>
        <dbReference type="ARBA" id="ARBA00018292"/>
    </source>
</evidence>